<evidence type="ECO:0000256" key="4">
    <source>
        <dbReference type="ARBA" id="ARBA00023125"/>
    </source>
</evidence>
<feature type="compositionally biased region" description="Polar residues" evidence="9">
    <location>
        <begin position="264"/>
        <end position="287"/>
    </location>
</feature>
<dbReference type="PRINTS" id="PR00024">
    <property type="entry name" value="HOMEOBOX"/>
</dbReference>
<dbReference type="OrthoDB" id="6159439at2759"/>
<dbReference type="InterPro" id="IPR009057">
    <property type="entry name" value="Homeodomain-like_sf"/>
</dbReference>
<dbReference type="SUPFAM" id="SSF46689">
    <property type="entry name" value="Homeodomain-like"/>
    <property type="match status" value="1"/>
</dbReference>
<evidence type="ECO:0000256" key="3">
    <source>
        <dbReference type="ARBA" id="ARBA00022473"/>
    </source>
</evidence>
<sequence length="287" mass="31063">MNSFYTSPFLSTLHGESMQTSMACNYGGIPSRYETPGPGSGYTFPQSMPHGLSSAYQCMPTGQYGPGGGAGGSVGCGSGLTEGLVAPGNPLNLTSCSRGQPGEVNGNDLQNYASKAWAASAAEQRAVSAAYQTSVGTENSGMNSCSISPNGYSATPFYPWMGIVGPNSAQRRRGRQTYSRFQTLELEKEFQFNHYLTRKRRIEVAHALCLTERQIKIWFQNRRMKLKKERQQIKEINDTLKKPIISSSSSNNNNNSSSNNNNSKCNSGTTDLNKASINGNSSDSIKE</sequence>
<evidence type="ECO:0000259" key="10">
    <source>
        <dbReference type="PROSITE" id="PS50071"/>
    </source>
</evidence>
<dbReference type="Gene3D" id="1.10.10.60">
    <property type="entry name" value="Homeodomain-like"/>
    <property type="match status" value="1"/>
</dbReference>
<dbReference type="GO" id="GO:0000981">
    <property type="term" value="F:DNA-binding transcription factor activity, RNA polymerase II-specific"/>
    <property type="evidence" value="ECO:0007669"/>
    <property type="project" value="InterPro"/>
</dbReference>
<dbReference type="Proteomes" id="UP000085678">
    <property type="component" value="Unplaced"/>
</dbReference>
<keyword evidence="5 7" id="KW-0371">Homeobox</keyword>
<dbReference type="PROSITE" id="PS00027">
    <property type="entry name" value="HOMEOBOX_1"/>
    <property type="match status" value="1"/>
</dbReference>
<feature type="DNA-binding region" description="Homeobox" evidence="7">
    <location>
        <begin position="171"/>
        <end position="230"/>
    </location>
</feature>
<keyword evidence="4 7" id="KW-0238">DNA-binding</keyword>
<dbReference type="InterPro" id="IPR050296">
    <property type="entry name" value="Antp_homeobox"/>
</dbReference>
<dbReference type="PROSITE" id="PS50071">
    <property type="entry name" value="HOMEOBOX_2"/>
    <property type="match status" value="1"/>
</dbReference>
<keyword evidence="3" id="KW-0217">Developmental protein</keyword>
<evidence type="ECO:0000313" key="12">
    <source>
        <dbReference type="RefSeq" id="XP_013402575.1"/>
    </source>
</evidence>
<comment type="subcellular location">
    <subcellularLocation>
        <location evidence="1 7 8">Nucleus</location>
    </subcellularLocation>
</comment>
<gene>
    <name evidence="12" type="primary">LOC106168162</name>
</gene>
<comment type="similarity">
    <text evidence="2">Belongs to the Antp homeobox family.</text>
</comment>
<dbReference type="CDD" id="cd00086">
    <property type="entry name" value="homeodomain"/>
    <property type="match status" value="1"/>
</dbReference>
<dbReference type="InterPro" id="IPR017970">
    <property type="entry name" value="Homeobox_CS"/>
</dbReference>
<dbReference type="GO" id="GO:0005634">
    <property type="term" value="C:nucleus"/>
    <property type="evidence" value="ECO:0007669"/>
    <property type="project" value="UniProtKB-SubCell"/>
</dbReference>
<dbReference type="STRING" id="7574.A0A1S3IWL1"/>
<evidence type="ECO:0000256" key="8">
    <source>
        <dbReference type="RuleBase" id="RU000682"/>
    </source>
</evidence>
<dbReference type="InParanoid" id="A0A1S3IWL1"/>
<keyword evidence="6 7" id="KW-0539">Nucleus</keyword>
<dbReference type="InterPro" id="IPR020479">
    <property type="entry name" value="HD_metazoa"/>
</dbReference>
<feature type="region of interest" description="Disordered" evidence="9">
    <location>
        <begin position="237"/>
        <end position="287"/>
    </location>
</feature>
<dbReference type="GO" id="GO:0000978">
    <property type="term" value="F:RNA polymerase II cis-regulatory region sequence-specific DNA binding"/>
    <property type="evidence" value="ECO:0007669"/>
    <property type="project" value="TreeGrafter"/>
</dbReference>
<evidence type="ECO:0000256" key="9">
    <source>
        <dbReference type="SAM" id="MobiDB-lite"/>
    </source>
</evidence>
<dbReference type="PANTHER" id="PTHR45659:SF4">
    <property type="entry name" value="HOMEOBOX PROTEIN ABDOMINAL-A"/>
    <property type="match status" value="1"/>
</dbReference>
<keyword evidence="11" id="KW-1185">Reference proteome</keyword>
<evidence type="ECO:0000256" key="2">
    <source>
        <dbReference type="ARBA" id="ARBA00009107"/>
    </source>
</evidence>
<proteinExistence type="inferred from homology"/>
<accession>A0A1S3IWL1</accession>
<evidence type="ECO:0000256" key="5">
    <source>
        <dbReference type="ARBA" id="ARBA00023155"/>
    </source>
</evidence>
<evidence type="ECO:0000256" key="6">
    <source>
        <dbReference type="ARBA" id="ARBA00023242"/>
    </source>
</evidence>
<evidence type="ECO:0000313" key="11">
    <source>
        <dbReference type="Proteomes" id="UP000085678"/>
    </source>
</evidence>
<dbReference type="GO" id="GO:0009952">
    <property type="term" value="P:anterior/posterior pattern specification"/>
    <property type="evidence" value="ECO:0007669"/>
    <property type="project" value="TreeGrafter"/>
</dbReference>
<dbReference type="AlphaFoldDB" id="A0A1S3IWL1"/>
<reference evidence="12" key="1">
    <citation type="submission" date="2025-08" db="UniProtKB">
        <authorList>
            <consortium name="RefSeq"/>
        </authorList>
    </citation>
    <scope>IDENTIFICATION</scope>
    <source>
        <tissue evidence="12">Gonads</tissue>
    </source>
</reference>
<feature type="compositionally biased region" description="Low complexity" evidence="9">
    <location>
        <begin position="246"/>
        <end position="263"/>
    </location>
</feature>
<evidence type="ECO:0000256" key="7">
    <source>
        <dbReference type="PROSITE-ProRule" id="PRU00108"/>
    </source>
</evidence>
<dbReference type="KEGG" id="lak:106168162"/>
<dbReference type="GeneID" id="106168162"/>
<dbReference type="RefSeq" id="XP_013402575.1">
    <property type="nucleotide sequence ID" value="XM_013547121.1"/>
</dbReference>
<dbReference type="FunFam" id="1.10.10.60:FF:000193">
    <property type="entry name" value="Ultrabithorax, isoform C"/>
    <property type="match status" value="1"/>
</dbReference>
<feature type="domain" description="Homeobox" evidence="10">
    <location>
        <begin position="169"/>
        <end position="229"/>
    </location>
</feature>
<evidence type="ECO:0000256" key="1">
    <source>
        <dbReference type="ARBA" id="ARBA00004123"/>
    </source>
</evidence>
<organism evidence="11 12">
    <name type="scientific">Lingula anatina</name>
    <name type="common">Brachiopod</name>
    <name type="synonym">Lingula unguis</name>
    <dbReference type="NCBI Taxonomy" id="7574"/>
    <lineage>
        <taxon>Eukaryota</taxon>
        <taxon>Metazoa</taxon>
        <taxon>Spiralia</taxon>
        <taxon>Lophotrochozoa</taxon>
        <taxon>Brachiopoda</taxon>
        <taxon>Linguliformea</taxon>
        <taxon>Lingulata</taxon>
        <taxon>Lingulida</taxon>
        <taxon>Linguloidea</taxon>
        <taxon>Lingulidae</taxon>
        <taxon>Lingula</taxon>
    </lineage>
</organism>
<protein>
    <submittedName>
        <fullName evidence="12">Homeobox protein Hox-B7</fullName>
    </submittedName>
</protein>
<name>A0A1S3IWL1_LINAN</name>
<dbReference type="Pfam" id="PF00046">
    <property type="entry name" value="Homeodomain"/>
    <property type="match status" value="1"/>
</dbReference>
<dbReference type="PANTHER" id="PTHR45659">
    <property type="entry name" value="HOMEOBOX PROTEIN HOX"/>
    <property type="match status" value="1"/>
</dbReference>
<dbReference type="SMART" id="SM00389">
    <property type="entry name" value="HOX"/>
    <property type="match status" value="1"/>
</dbReference>
<dbReference type="InterPro" id="IPR001356">
    <property type="entry name" value="HD"/>
</dbReference>